<dbReference type="Proteomes" id="UP000321224">
    <property type="component" value="Unassembled WGS sequence"/>
</dbReference>
<accession>A0A511H6B7</accession>
<dbReference type="Pfam" id="PF14559">
    <property type="entry name" value="TPR_19"/>
    <property type="match status" value="1"/>
</dbReference>
<feature type="transmembrane region" description="Helical" evidence="6">
    <location>
        <begin position="266"/>
        <end position="283"/>
    </location>
</feature>
<feature type="transmembrane region" description="Helical" evidence="6">
    <location>
        <begin position="28"/>
        <end position="47"/>
    </location>
</feature>
<evidence type="ECO:0000313" key="9">
    <source>
        <dbReference type="EMBL" id="SDD36148.1"/>
    </source>
</evidence>
<evidence type="ECO:0000256" key="3">
    <source>
        <dbReference type="ARBA" id="ARBA00022989"/>
    </source>
</evidence>
<dbReference type="GO" id="GO:0016874">
    <property type="term" value="F:ligase activity"/>
    <property type="evidence" value="ECO:0007669"/>
    <property type="project" value="UniProtKB-KW"/>
</dbReference>
<keyword evidence="10" id="KW-1185">Reference proteome</keyword>
<sequence>MAGEGRGCCDTHLAHPRMPRASRSASRFTLFAEAALAALVVVCPLALGGAAGWLLGPLVLLSGAAAVLAAIGAKRQGQSLRVPLLAVPLAMGAGLCAVQLVPLPAGVLRLLSPEAAALREFALVPLGLERARPVSLDPSATWRELAKHLAYLLAFLATVQVTRSRGSRERLLAVVVFTGAGLTVVGLGHALLGVKSLFGLMLWMHARPTLVTPFGNPNHLAGFLALASTLGVGLTLTRGQRSRALPYALAAGVSGLGVVLSLSRGGIAFFAFGQALLALFLLRNRRASGEGAPPVWARSAAALLGLLGVLMVGAYAAADGLWAEARTADSVEKLRQSKVALWPMLADAARAFPVLGMGRGAFEAAFPRYQSEPNPNTFTHPENAVLQVAAELGALGLVLLAVAVWGFLRLLRREGLETVDLAALAGVAALALHDLFDFSLELPACAVAALVALGAVARPRERAVEEKAWCARPSGAVLGTGLALTALALVALVPGRHRLGDAEAELARLVTSGASAREVHARGLALVDLHPSDYLLYRLVASAHAARGREGAGEALALVNRALYLAPLDASSHRVAARALLALGRSAQGFLEYRLAHEAGDATVLLGEALPHAETLASLTVLTPRSPATAVRLLDALVNTPGRLALALDYSGWAREQFAGQPEAAALWAREARLRILRGDLETAEAARAQVERLAPDALDTHLLRADVLRAQGKREEALRALEQLLARFPGNVALSFQLAAQQLDAGLTRRAKDTLQALAPFITDYAQRARLLAMEAACLEREGLLSHALERRQTAARLVPGADAFFAVARTQEALRRYDAAARSVHEGMRHLPVGARAEAQAWVSRLEGAERERVDSRRKTLSEDPREAELEYLLRGPGVDGEARDAR</sequence>
<dbReference type="SUPFAM" id="SSF48452">
    <property type="entry name" value="TPR-like"/>
    <property type="match status" value="1"/>
</dbReference>
<feature type="transmembrane region" description="Helical" evidence="6">
    <location>
        <begin position="469"/>
        <end position="493"/>
    </location>
</feature>
<keyword evidence="9" id="KW-0436">Ligase</keyword>
<keyword evidence="4 6" id="KW-0472">Membrane</keyword>
<feature type="transmembrane region" description="Helical" evidence="6">
    <location>
        <begin position="244"/>
        <end position="260"/>
    </location>
</feature>
<evidence type="ECO:0000256" key="2">
    <source>
        <dbReference type="ARBA" id="ARBA00022692"/>
    </source>
</evidence>
<comment type="caution">
    <text evidence="8">The sequence shown here is derived from an EMBL/GenBank/DDBJ whole genome shotgun (WGS) entry which is preliminary data.</text>
</comment>
<feature type="transmembrane region" description="Helical" evidence="6">
    <location>
        <begin position="218"/>
        <end position="237"/>
    </location>
</feature>
<gene>
    <name evidence="8" type="ORF">MVI01_08660</name>
    <name evidence="9" type="ORF">SAMN04488504_101581</name>
</gene>
<evidence type="ECO:0000256" key="4">
    <source>
        <dbReference type="ARBA" id="ARBA00023136"/>
    </source>
</evidence>
<name>A0A511H6B7_9BACT</name>
<dbReference type="Proteomes" id="UP000198717">
    <property type="component" value="Unassembled WGS sequence"/>
</dbReference>
<keyword evidence="3 6" id="KW-1133">Transmembrane helix</keyword>
<dbReference type="AlphaFoldDB" id="A0A511H6B7"/>
<feature type="domain" description="O-antigen ligase-related" evidence="7">
    <location>
        <begin position="250"/>
        <end position="400"/>
    </location>
</feature>
<proteinExistence type="predicted"/>
<reference evidence="8 11" key="2">
    <citation type="submission" date="2019-07" db="EMBL/GenBank/DDBJ databases">
        <title>Whole genome shotgun sequence of Myxococcus virescens NBRC 100334.</title>
        <authorList>
            <person name="Hosoyama A."/>
            <person name="Uohara A."/>
            <person name="Ohji S."/>
            <person name="Ichikawa N."/>
        </authorList>
    </citation>
    <scope>NUCLEOTIDE SEQUENCE [LARGE SCALE GENOMIC DNA]</scope>
    <source>
        <strain evidence="8 11">NBRC 100334</strain>
    </source>
</reference>
<dbReference type="InterPro" id="IPR011990">
    <property type="entry name" value="TPR-like_helical_dom_sf"/>
</dbReference>
<dbReference type="InterPro" id="IPR007016">
    <property type="entry name" value="O-antigen_ligase-rel_domated"/>
</dbReference>
<reference evidence="9 10" key="1">
    <citation type="submission" date="2016-10" db="EMBL/GenBank/DDBJ databases">
        <authorList>
            <person name="Varghese N."/>
            <person name="Submissions S."/>
        </authorList>
    </citation>
    <scope>NUCLEOTIDE SEQUENCE [LARGE SCALE GENOMIC DNA]</scope>
    <source>
        <strain evidence="9 10">DSM 2260</strain>
    </source>
</reference>
<feature type="transmembrane region" description="Helical" evidence="6">
    <location>
        <begin position="171"/>
        <end position="198"/>
    </location>
</feature>
<comment type="subcellular location">
    <subcellularLocation>
        <location evidence="1">Membrane</location>
        <topology evidence="1">Multi-pass membrane protein</topology>
    </subcellularLocation>
</comment>
<feature type="transmembrane region" description="Helical" evidence="6">
    <location>
        <begin position="295"/>
        <end position="318"/>
    </location>
</feature>
<evidence type="ECO:0000256" key="6">
    <source>
        <dbReference type="SAM" id="Phobius"/>
    </source>
</evidence>
<protein>
    <submittedName>
        <fullName evidence="9">O-antigen ligase</fullName>
    </submittedName>
</protein>
<dbReference type="EMBL" id="BJVY01000003">
    <property type="protein sequence ID" value="GEL69082.1"/>
    <property type="molecule type" value="Genomic_DNA"/>
</dbReference>
<keyword evidence="2 6" id="KW-0812">Transmembrane</keyword>
<evidence type="ECO:0000313" key="8">
    <source>
        <dbReference type="EMBL" id="GEL69082.1"/>
    </source>
</evidence>
<evidence type="ECO:0000313" key="10">
    <source>
        <dbReference type="Proteomes" id="UP000198717"/>
    </source>
</evidence>
<dbReference type="PANTHER" id="PTHR37422:SF23">
    <property type="entry name" value="TEICHURONIC ACID BIOSYNTHESIS PROTEIN TUAE"/>
    <property type="match status" value="1"/>
</dbReference>
<feature type="coiled-coil region" evidence="5">
    <location>
        <begin position="674"/>
        <end position="728"/>
    </location>
</feature>
<organism evidence="8 11">
    <name type="scientific">Myxococcus virescens</name>
    <dbReference type="NCBI Taxonomy" id="83456"/>
    <lineage>
        <taxon>Bacteria</taxon>
        <taxon>Pseudomonadati</taxon>
        <taxon>Myxococcota</taxon>
        <taxon>Myxococcia</taxon>
        <taxon>Myxococcales</taxon>
        <taxon>Cystobacterineae</taxon>
        <taxon>Myxococcaceae</taxon>
        <taxon>Myxococcus</taxon>
    </lineage>
</organism>
<evidence type="ECO:0000256" key="5">
    <source>
        <dbReference type="SAM" id="Coils"/>
    </source>
</evidence>
<evidence type="ECO:0000259" key="7">
    <source>
        <dbReference type="Pfam" id="PF04932"/>
    </source>
</evidence>
<feature type="transmembrane region" description="Helical" evidence="6">
    <location>
        <begin position="384"/>
        <end position="408"/>
    </location>
</feature>
<dbReference type="PANTHER" id="PTHR37422">
    <property type="entry name" value="TEICHURONIC ACID BIOSYNTHESIS PROTEIN TUAE"/>
    <property type="match status" value="1"/>
</dbReference>
<keyword evidence="5" id="KW-0175">Coiled coil</keyword>
<dbReference type="Gene3D" id="1.25.40.10">
    <property type="entry name" value="Tetratricopeptide repeat domain"/>
    <property type="match status" value="1"/>
</dbReference>
<evidence type="ECO:0000256" key="1">
    <source>
        <dbReference type="ARBA" id="ARBA00004141"/>
    </source>
</evidence>
<feature type="transmembrane region" description="Helical" evidence="6">
    <location>
        <begin position="53"/>
        <end position="72"/>
    </location>
</feature>
<dbReference type="EMBL" id="FNAJ01000001">
    <property type="protein sequence ID" value="SDD36148.1"/>
    <property type="molecule type" value="Genomic_DNA"/>
</dbReference>
<dbReference type="InterPro" id="IPR051533">
    <property type="entry name" value="WaaL-like"/>
</dbReference>
<dbReference type="GO" id="GO:0016020">
    <property type="term" value="C:membrane"/>
    <property type="evidence" value="ECO:0007669"/>
    <property type="project" value="UniProtKB-SubCell"/>
</dbReference>
<evidence type="ECO:0000313" key="11">
    <source>
        <dbReference type="Proteomes" id="UP000321224"/>
    </source>
</evidence>
<dbReference type="Pfam" id="PF04932">
    <property type="entry name" value="Wzy_C"/>
    <property type="match status" value="1"/>
</dbReference>